<dbReference type="EMBL" id="GBRH01163217">
    <property type="protein sequence ID" value="JAE34679.1"/>
    <property type="molecule type" value="Transcribed_RNA"/>
</dbReference>
<sequence length="31" mass="3510">MAAQGRSMQSCDNFSLQCRVSSNPHFTFFPD</sequence>
<reference evidence="1" key="1">
    <citation type="submission" date="2014-09" db="EMBL/GenBank/DDBJ databases">
        <authorList>
            <person name="Magalhaes I.L.F."/>
            <person name="Oliveira U."/>
            <person name="Santos F.R."/>
            <person name="Vidigal T.H.D.A."/>
            <person name="Brescovit A.D."/>
            <person name="Santos A.J."/>
        </authorList>
    </citation>
    <scope>NUCLEOTIDE SEQUENCE</scope>
    <source>
        <tissue evidence="1">Shoot tissue taken approximately 20 cm above the soil surface</tissue>
    </source>
</reference>
<protein>
    <submittedName>
        <fullName evidence="1">Uncharacterized protein</fullName>
    </submittedName>
</protein>
<evidence type="ECO:0000313" key="1">
    <source>
        <dbReference type="EMBL" id="JAE34679.1"/>
    </source>
</evidence>
<reference evidence="1" key="2">
    <citation type="journal article" date="2015" name="Data Brief">
        <title>Shoot transcriptome of the giant reed, Arundo donax.</title>
        <authorList>
            <person name="Barrero R.A."/>
            <person name="Guerrero F.D."/>
            <person name="Moolhuijzen P."/>
            <person name="Goolsby J.A."/>
            <person name="Tidwell J."/>
            <person name="Bellgard S.E."/>
            <person name="Bellgard M.I."/>
        </authorList>
    </citation>
    <scope>NUCLEOTIDE SEQUENCE</scope>
    <source>
        <tissue evidence="1">Shoot tissue taken approximately 20 cm above the soil surface</tissue>
    </source>
</reference>
<proteinExistence type="predicted"/>
<organism evidence="1">
    <name type="scientific">Arundo donax</name>
    <name type="common">Giant reed</name>
    <name type="synonym">Donax arundinaceus</name>
    <dbReference type="NCBI Taxonomy" id="35708"/>
    <lineage>
        <taxon>Eukaryota</taxon>
        <taxon>Viridiplantae</taxon>
        <taxon>Streptophyta</taxon>
        <taxon>Embryophyta</taxon>
        <taxon>Tracheophyta</taxon>
        <taxon>Spermatophyta</taxon>
        <taxon>Magnoliopsida</taxon>
        <taxon>Liliopsida</taxon>
        <taxon>Poales</taxon>
        <taxon>Poaceae</taxon>
        <taxon>PACMAD clade</taxon>
        <taxon>Arundinoideae</taxon>
        <taxon>Arundineae</taxon>
        <taxon>Arundo</taxon>
    </lineage>
</organism>
<dbReference type="AlphaFoldDB" id="A0A0A9HFV3"/>
<name>A0A0A9HFV3_ARUDO</name>
<accession>A0A0A9HFV3</accession>